<organism evidence="3 4">
    <name type="scientific">Adineta steineri</name>
    <dbReference type="NCBI Taxonomy" id="433720"/>
    <lineage>
        <taxon>Eukaryota</taxon>
        <taxon>Metazoa</taxon>
        <taxon>Spiralia</taxon>
        <taxon>Gnathifera</taxon>
        <taxon>Rotifera</taxon>
        <taxon>Eurotatoria</taxon>
        <taxon>Bdelloidea</taxon>
        <taxon>Adinetida</taxon>
        <taxon>Adinetidae</taxon>
        <taxon>Adineta</taxon>
    </lineage>
</organism>
<reference evidence="3" key="1">
    <citation type="submission" date="2021-02" db="EMBL/GenBank/DDBJ databases">
        <authorList>
            <person name="Nowell W R."/>
        </authorList>
    </citation>
    <scope>NUCLEOTIDE SEQUENCE</scope>
</reference>
<evidence type="ECO:0000256" key="1">
    <source>
        <dbReference type="SAM" id="MobiDB-lite"/>
    </source>
</evidence>
<accession>A0A820E688</accession>
<feature type="region of interest" description="Disordered" evidence="1">
    <location>
        <begin position="97"/>
        <end position="122"/>
    </location>
</feature>
<name>A0A820E688_9BILA</name>
<feature type="domain" description="UBA" evidence="2">
    <location>
        <begin position="1"/>
        <end position="43"/>
    </location>
</feature>
<dbReference type="Proteomes" id="UP000663844">
    <property type="component" value="Unassembled WGS sequence"/>
</dbReference>
<proteinExistence type="predicted"/>
<dbReference type="AlphaFoldDB" id="A0A820E688"/>
<sequence>ELMEDATHIPQLIALGAEFEEARALLEIYGNRLERAVEELLQKTQDSYGTMHEHYEPSLFERARTAVEKRMTKKIRLADQSAADQQRRTTLETIVPDLLRSSMETDDTNTDSQTNNGGSDDYLDLLLDEEETFIRDYRQRLVDDGFW</sequence>
<comment type="caution">
    <text evidence="3">The sequence shown here is derived from an EMBL/GenBank/DDBJ whole genome shotgun (WGS) entry which is preliminary data.</text>
</comment>
<protein>
    <recommendedName>
        <fullName evidence="2">UBA domain-containing protein</fullName>
    </recommendedName>
</protein>
<evidence type="ECO:0000313" key="3">
    <source>
        <dbReference type="EMBL" id="CAF4241636.1"/>
    </source>
</evidence>
<evidence type="ECO:0000313" key="4">
    <source>
        <dbReference type="Proteomes" id="UP000663844"/>
    </source>
</evidence>
<dbReference type="PROSITE" id="PS50030">
    <property type="entry name" value="UBA"/>
    <property type="match status" value="1"/>
</dbReference>
<dbReference type="InterPro" id="IPR015940">
    <property type="entry name" value="UBA"/>
</dbReference>
<feature type="non-terminal residue" evidence="3">
    <location>
        <position position="147"/>
    </location>
</feature>
<dbReference type="EMBL" id="CAJOAZ010011734">
    <property type="protein sequence ID" value="CAF4241636.1"/>
    <property type="molecule type" value="Genomic_DNA"/>
</dbReference>
<gene>
    <name evidence="3" type="ORF">OXD698_LOCUS42957</name>
</gene>
<evidence type="ECO:0000259" key="2">
    <source>
        <dbReference type="PROSITE" id="PS50030"/>
    </source>
</evidence>